<dbReference type="GO" id="GO:0016301">
    <property type="term" value="F:kinase activity"/>
    <property type="evidence" value="ECO:0007669"/>
    <property type="project" value="UniProtKB-KW"/>
</dbReference>
<keyword evidence="8" id="KW-1185">Reference proteome</keyword>
<dbReference type="CDD" id="cd04235">
    <property type="entry name" value="AAK_CK"/>
    <property type="match status" value="1"/>
</dbReference>
<dbReference type="SUPFAM" id="SSF53633">
    <property type="entry name" value="Carbamate kinase-like"/>
    <property type="match status" value="1"/>
</dbReference>
<dbReference type="PIRSF" id="PIRSF000723">
    <property type="entry name" value="Carbamate_kin"/>
    <property type="match status" value="1"/>
</dbReference>
<evidence type="ECO:0000256" key="5">
    <source>
        <dbReference type="PIRNR" id="PIRNR000723"/>
    </source>
</evidence>
<dbReference type="RefSeq" id="WP_376753927.1">
    <property type="nucleotide sequence ID" value="NZ_CP124550.1"/>
</dbReference>
<keyword evidence="2 5" id="KW-0808">Transferase</keyword>
<organism evidence="7 8">
    <name type="scientific">Candidatus Southlakia epibionticum</name>
    <dbReference type="NCBI Taxonomy" id="3043284"/>
    <lineage>
        <taxon>Bacteria</taxon>
        <taxon>Candidatus Saccharimonadota</taxon>
        <taxon>Candidatus Saccharimonadia</taxon>
        <taxon>Candidatus Saccharimonadales</taxon>
        <taxon>Candidatus Saccharimonadaceae</taxon>
        <taxon>Candidatus Southlakia</taxon>
    </lineage>
</organism>
<name>A0ABY8X171_9BACT</name>
<dbReference type="EMBL" id="CP124550">
    <property type="protein sequence ID" value="WIO46398.1"/>
    <property type="molecule type" value="Genomic_DNA"/>
</dbReference>
<dbReference type="Pfam" id="PF00696">
    <property type="entry name" value="AA_kinase"/>
    <property type="match status" value="1"/>
</dbReference>
<gene>
    <name evidence="7" type="primary">arcC</name>
    <name evidence="7" type="ORF">SEML1_0801</name>
</gene>
<evidence type="ECO:0000256" key="3">
    <source>
        <dbReference type="ARBA" id="ARBA00022777"/>
    </source>
</evidence>
<comment type="similarity">
    <text evidence="1 5">Belongs to the carbamate kinase family.</text>
</comment>
<dbReference type="Gene3D" id="3.40.1160.10">
    <property type="entry name" value="Acetylglutamate kinase-like"/>
    <property type="match status" value="1"/>
</dbReference>
<feature type="domain" description="Aspartate/glutamate/uridylate kinase" evidence="6">
    <location>
        <begin position="4"/>
        <end position="297"/>
    </location>
</feature>
<keyword evidence="3 5" id="KW-0418">Kinase</keyword>
<dbReference type="NCBIfam" id="TIGR00746">
    <property type="entry name" value="arcC"/>
    <property type="match status" value="1"/>
</dbReference>
<evidence type="ECO:0000256" key="4">
    <source>
        <dbReference type="NCBIfam" id="TIGR00746"/>
    </source>
</evidence>
<dbReference type="PRINTS" id="PR01469">
    <property type="entry name" value="CARBMTKINASE"/>
</dbReference>
<evidence type="ECO:0000256" key="1">
    <source>
        <dbReference type="ARBA" id="ARBA00011066"/>
    </source>
</evidence>
<dbReference type="InterPro" id="IPR001048">
    <property type="entry name" value="Asp/Glu/Uridylate_kinase"/>
</dbReference>
<proteinExistence type="inferred from homology"/>
<dbReference type="NCBIfam" id="NF009007">
    <property type="entry name" value="PRK12352.1"/>
    <property type="match status" value="1"/>
</dbReference>
<dbReference type="InterPro" id="IPR036393">
    <property type="entry name" value="AceGlu_kinase-like_sf"/>
</dbReference>
<protein>
    <recommendedName>
        <fullName evidence="4 5">Carbamate kinase</fullName>
    </recommendedName>
</protein>
<accession>A0ABY8X171</accession>
<dbReference type="PANTHER" id="PTHR30409:SF1">
    <property type="entry name" value="CARBAMATE KINASE-RELATED"/>
    <property type="match status" value="1"/>
</dbReference>
<sequence length="315" mass="33421">MNRKTVVVALGGNALQKQGEASAHAQQRVADATARHLVPLILNGYRLVIVHGNGPQVGNIVLHEESINTAEVPTFPLDTCVAMSQGAIGFWLQQALIDEFSRRHMHSVASTVVTQVVVDKDDPAFKDPTKPIGVFYKTKDDASAAANGRGFVFKEDAGRGWRRVVPSPKPLRIVEEYTVKAMLDAGVTVITGGGGGVPVVETTDEGLEGVEAVVDKDFTAAVVADAVDAEALVILTAVDNAMVDYGKPTARAIGRTTVQEMQRYVDAGQFAPGSMLPKVQAAMKFAQKPGRRAIIASLEHASDALDGQVGTIIES</sequence>
<dbReference type="InterPro" id="IPR003964">
    <property type="entry name" value="Carb_kinase"/>
</dbReference>
<dbReference type="PANTHER" id="PTHR30409">
    <property type="entry name" value="CARBAMATE KINASE"/>
    <property type="match status" value="1"/>
</dbReference>
<reference evidence="7 8" key="1">
    <citation type="journal article" date="2023" name="Cell">
        <title>Genetic manipulation of Patescibacteria provides mechanistic insights into microbial dark matter and the epibiotic lifestyle.</title>
        <authorList>
            <person name="Wang Y."/>
            <person name="Gallagher L.A."/>
            <person name="Andrade P.A."/>
            <person name="Liu A."/>
            <person name="Humphreys I.R."/>
            <person name="Turkarslan S."/>
            <person name="Cutler K.J."/>
            <person name="Arrieta-Ortiz M.L."/>
            <person name="Li Y."/>
            <person name="Radey M.C."/>
            <person name="McLean J.S."/>
            <person name="Cong Q."/>
            <person name="Baker D."/>
            <person name="Baliga N.S."/>
            <person name="Peterson S.B."/>
            <person name="Mougous J.D."/>
        </authorList>
    </citation>
    <scope>NUCLEOTIDE SEQUENCE [LARGE SCALE GENOMIC DNA]</scope>
    <source>
        <strain evidence="7 8">ML1</strain>
    </source>
</reference>
<evidence type="ECO:0000259" key="6">
    <source>
        <dbReference type="Pfam" id="PF00696"/>
    </source>
</evidence>
<dbReference type="Proteomes" id="UP001177295">
    <property type="component" value="Chromosome"/>
</dbReference>
<evidence type="ECO:0000313" key="8">
    <source>
        <dbReference type="Proteomes" id="UP001177295"/>
    </source>
</evidence>
<evidence type="ECO:0000313" key="7">
    <source>
        <dbReference type="EMBL" id="WIO46398.1"/>
    </source>
</evidence>
<evidence type="ECO:0000256" key="2">
    <source>
        <dbReference type="ARBA" id="ARBA00022679"/>
    </source>
</evidence>